<gene>
    <name evidence="2" type="ORF">RFF62_08180</name>
</gene>
<name>A0ABU1B530_9STRE</name>
<comment type="caution">
    <text evidence="2">The sequence shown here is derived from an EMBL/GenBank/DDBJ whole genome shotgun (WGS) entry which is preliminary data.</text>
</comment>
<dbReference type="RefSeq" id="WP_308938397.1">
    <property type="nucleotide sequence ID" value="NZ_JAVIBP010000008.1"/>
</dbReference>
<organism evidence="2 3">
    <name type="scientific">Streptococcus ruminantium</name>
    <dbReference type="NCBI Taxonomy" id="1917441"/>
    <lineage>
        <taxon>Bacteria</taxon>
        <taxon>Bacillati</taxon>
        <taxon>Bacillota</taxon>
        <taxon>Bacilli</taxon>
        <taxon>Lactobacillales</taxon>
        <taxon>Streptococcaceae</taxon>
        <taxon>Streptococcus</taxon>
    </lineage>
</organism>
<keyword evidence="1" id="KW-0472">Membrane</keyword>
<evidence type="ECO:0000313" key="2">
    <source>
        <dbReference type="EMBL" id="MDQ8833743.1"/>
    </source>
</evidence>
<proteinExistence type="predicted"/>
<keyword evidence="3" id="KW-1185">Reference proteome</keyword>
<reference evidence="2 3" key="1">
    <citation type="submission" date="2023-08" db="EMBL/GenBank/DDBJ databases">
        <title>Streptococcus ruminantium-associated sheep mastitis outbreak detected in Italy is distinct from bovine isolates.</title>
        <authorList>
            <person name="Rosa M.N."/>
            <person name="Vezina B."/>
            <person name="Tola S."/>
        </authorList>
    </citation>
    <scope>NUCLEOTIDE SEQUENCE [LARGE SCALE GENOMIC DNA]</scope>
    <source>
        <strain evidence="2 3">OM6730</strain>
    </source>
</reference>
<sequence length="171" mass="19579">MQTKKKVSFLISLSFMFLAFTGIPYIIFSHDKSISHLGMAICVVLGIGLMVLGMFAENEQYKILKQDPLLFDYEYLKTLREEYALKKRKYIFIAIPSTVLFILGLVSLGLTVGRWSDYHSFVFLGFGIGLFGFAYSSNAMGAYELLVKNEQYSSSLSFKIKRKLRDKIDKF</sequence>
<evidence type="ECO:0000256" key="1">
    <source>
        <dbReference type="SAM" id="Phobius"/>
    </source>
</evidence>
<feature type="transmembrane region" description="Helical" evidence="1">
    <location>
        <begin position="118"/>
        <end position="136"/>
    </location>
</feature>
<accession>A0ABU1B530</accession>
<feature type="transmembrane region" description="Helical" evidence="1">
    <location>
        <begin position="34"/>
        <end position="56"/>
    </location>
</feature>
<dbReference type="EMBL" id="JAVIBX010000034">
    <property type="protein sequence ID" value="MDQ8833743.1"/>
    <property type="molecule type" value="Genomic_DNA"/>
</dbReference>
<feature type="transmembrane region" description="Helical" evidence="1">
    <location>
        <begin position="7"/>
        <end position="28"/>
    </location>
</feature>
<evidence type="ECO:0000313" key="3">
    <source>
        <dbReference type="Proteomes" id="UP001228446"/>
    </source>
</evidence>
<keyword evidence="1" id="KW-0812">Transmembrane</keyword>
<feature type="transmembrane region" description="Helical" evidence="1">
    <location>
        <begin position="90"/>
        <end position="112"/>
    </location>
</feature>
<keyword evidence="1" id="KW-1133">Transmembrane helix</keyword>
<dbReference type="Proteomes" id="UP001228446">
    <property type="component" value="Unassembled WGS sequence"/>
</dbReference>
<protein>
    <submittedName>
        <fullName evidence="2">Uncharacterized protein</fullName>
    </submittedName>
</protein>